<dbReference type="AlphaFoldDB" id="A0A8T0PF80"/>
<evidence type="ECO:0000313" key="2">
    <source>
        <dbReference type="EMBL" id="KAG2560270.1"/>
    </source>
</evidence>
<name>A0A8T0PF80_PANVG</name>
<comment type="caution">
    <text evidence="2">The sequence shown here is derived from an EMBL/GenBank/DDBJ whole genome shotgun (WGS) entry which is preliminary data.</text>
</comment>
<evidence type="ECO:0000313" key="3">
    <source>
        <dbReference type="Proteomes" id="UP000823388"/>
    </source>
</evidence>
<reference evidence="2" key="1">
    <citation type="submission" date="2020-05" db="EMBL/GenBank/DDBJ databases">
        <title>WGS assembly of Panicum virgatum.</title>
        <authorList>
            <person name="Lovell J.T."/>
            <person name="Jenkins J."/>
            <person name="Shu S."/>
            <person name="Juenger T.E."/>
            <person name="Schmutz J."/>
        </authorList>
    </citation>
    <scope>NUCLEOTIDE SEQUENCE</scope>
    <source>
        <strain evidence="2">AP13</strain>
    </source>
</reference>
<organism evidence="2 3">
    <name type="scientific">Panicum virgatum</name>
    <name type="common">Blackwell switchgrass</name>
    <dbReference type="NCBI Taxonomy" id="38727"/>
    <lineage>
        <taxon>Eukaryota</taxon>
        <taxon>Viridiplantae</taxon>
        <taxon>Streptophyta</taxon>
        <taxon>Embryophyta</taxon>
        <taxon>Tracheophyta</taxon>
        <taxon>Spermatophyta</taxon>
        <taxon>Magnoliopsida</taxon>
        <taxon>Liliopsida</taxon>
        <taxon>Poales</taxon>
        <taxon>Poaceae</taxon>
        <taxon>PACMAD clade</taxon>
        <taxon>Panicoideae</taxon>
        <taxon>Panicodae</taxon>
        <taxon>Paniceae</taxon>
        <taxon>Panicinae</taxon>
        <taxon>Panicum</taxon>
        <taxon>Panicum sect. Hiantes</taxon>
    </lineage>
</organism>
<protein>
    <submittedName>
        <fullName evidence="2">Uncharacterized protein</fullName>
    </submittedName>
</protein>
<feature type="region of interest" description="Disordered" evidence="1">
    <location>
        <begin position="118"/>
        <end position="163"/>
    </location>
</feature>
<evidence type="ECO:0000256" key="1">
    <source>
        <dbReference type="SAM" id="MobiDB-lite"/>
    </source>
</evidence>
<accession>A0A8T0PF80</accession>
<keyword evidence="3" id="KW-1185">Reference proteome</keyword>
<feature type="compositionally biased region" description="Acidic residues" evidence="1">
    <location>
        <begin position="127"/>
        <end position="151"/>
    </location>
</feature>
<gene>
    <name evidence="2" type="ORF">PVAP13_8KG296584</name>
</gene>
<sequence length="163" mass="18637">MEMKYGPNWKSEHPNFDAAVIYDNVGRMPHGKLGLGDEAISISEKEAIKTRKRSAHPIVSAREKRLERDNENLRKENSVLRGVEHVVRILAAKGGLDYDALASNLATSESEVGCYSKQYERDGHDVTEEDDNSGDEQYDHEDDQDYNDDENFDRGILDDDYEW</sequence>
<dbReference type="Proteomes" id="UP000823388">
    <property type="component" value="Chromosome 8K"/>
</dbReference>
<dbReference type="EMBL" id="CM029051">
    <property type="protein sequence ID" value="KAG2560270.1"/>
    <property type="molecule type" value="Genomic_DNA"/>
</dbReference>
<proteinExistence type="predicted"/>